<proteinExistence type="inferred from homology"/>
<dbReference type="InterPro" id="IPR013324">
    <property type="entry name" value="RNA_pol_sigma_r3/r4-like"/>
</dbReference>
<dbReference type="GO" id="GO:0006352">
    <property type="term" value="P:DNA-templated transcription initiation"/>
    <property type="evidence" value="ECO:0007669"/>
    <property type="project" value="InterPro"/>
</dbReference>
<accession>A0A7Y9Z7Z3</accession>
<protein>
    <submittedName>
        <fullName evidence="8">RNA polymerase sigma factor (Sigma-70 family)</fullName>
    </submittedName>
</protein>
<dbReference type="EMBL" id="JACBZO010000001">
    <property type="protein sequence ID" value="NYI40296.1"/>
    <property type="molecule type" value="Genomic_DNA"/>
</dbReference>
<dbReference type="InterPro" id="IPR007627">
    <property type="entry name" value="RNA_pol_sigma70_r2"/>
</dbReference>
<evidence type="ECO:0000256" key="4">
    <source>
        <dbReference type="ARBA" id="ARBA00023125"/>
    </source>
</evidence>
<evidence type="ECO:0000259" key="7">
    <source>
        <dbReference type="Pfam" id="PF08281"/>
    </source>
</evidence>
<evidence type="ECO:0000313" key="9">
    <source>
        <dbReference type="Proteomes" id="UP000547973"/>
    </source>
</evidence>
<dbReference type="OrthoDB" id="4864396at2"/>
<dbReference type="Pfam" id="PF08281">
    <property type="entry name" value="Sigma70_r4_2"/>
    <property type="match status" value="1"/>
</dbReference>
<feature type="domain" description="RNA polymerase sigma-70 region 2" evidence="6">
    <location>
        <begin position="15"/>
        <end position="76"/>
    </location>
</feature>
<keyword evidence="9" id="KW-1185">Reference proteome</keyword>
<evidence type="ECO:0000256" key="2">
    <source>
        <dbReference type="ARBA" id="ARBA00023015"/>
    </source>
</evidence>
<keyword evidence="5" id="KW-0804">Transcription</keyword>
<dbReference type="PANTHER" id="PTHR43133">
    <property type="entry name" value="RNA POLYMERASE ECF-TYPE SIGMA FACTO"/>
    <property type="match status" value="1"/>
</dbReference>
<dbReference type="RefSeq" id="WP_062074725.1">
    <property type="nucleotide sequence ID" value="NZ_BBRC01000004.1"/>
</dbReference>
<name>A0A7Y9Z7Z3_9MICO</name>
<dbReference type="NCBIfam" id="TIGR02937">
    <property type="entry name" value="sigma70-ECF"/>
    <property type="match status" value="1"/>
</dbReference>
<dbReference type="SUPFAM" id="SSF88659">
    <property type="entry name" value="Sigma3 and sigma4 domains of RNA polymerase sigma factors"/>
    <property type="match status" value="1"/>
</dbReference>
<dbReference type="InterPro" id="IPR013249">
    <property type="entry name" value="RNA_pol_sigma70_r4_t2"/>
</dbReference>
<dbReference type="Proteomes" id="UP000547973">
    <property type="component" value="Unassembled WGS sequence"/>
</dbReference>
<dbReference type="Gene3D" id="1.10.10.10">
    <property type="entry name" value="Winged helix-like DNA-binding domain superfamily/Winged helix DNA-binding domain"/>
    <property type="match status" value="1"/>
</dbReference>
<evidence type="ECO:0000313" key="8">
    <source>
        <dbReference type="EMBL" id="NYI40296.1"/>
    </source>
</evidence>
<dbReference type="Pfam" id="PF04542">
    <property type="entry name" value="Sigma70_r2"/>
    <property type="match status" value="1"/>
</dbReference>
<dbReference type="InterPro" id="IPR039425">
    <property type="entry name" value="RNA_pol_sigma-70-like"/>
</dbReference>
<organism evidence="8 9">
    <name type="scientific">Demequina lutea</name>
    <dbReference type="NCBI Taxonomy" id="431489"/>
    <lineage>
        <taxon>Bacteria</taxon>
        <taxon>Bacillati</taxon>
        <taxon>Actinomycetota</taxon>
        <taxon>Actinomycetes</taxon>
        <taxon>Micrococcales</taxon>
        <taxon>Demequinaceae</taxon>
        <taxon>Demequina</taxon>
    </lineage>
</organism>
<comment type="similarity">
    <text evidence="1">Belongs to the sigma-70 factor family. ECF subfamily.</text>
</comment>
<keyword evidence="4" id="KW-0238">DNA-binding</keyword>
<dbReference type="InterPro" id="IPR036388">
    <property type="entry name" value="WH-like_DNA-bd_sf"/>
</dbReference>
<evidence type="ECO:0000259" key="6">
    <source>
        <dbReference type="Pfam" id="PF04542"/>
    </source>
</evidence>
<dbReference type="SUPFAM" id="SSF88946">
    <property type="entry name" value="Sigma2 domain of RNA polymerase sigma factors"/>
    <property type="match status" value="1"/>
</dbReference>
<evidence type="ECO:0000256" key="1">
    <source>
        <dbReference type="ARBA" id="ARBA00010641"/>
    </source>
</evidence>
<keyword evidence="3" id="KW-0731">Sigma factor</keyword>
<reference evidence="8 9" key="1">
    <citation type="submission" date="2020-07" db="EMBL/GenBank/DDBJ databases">
        <title>Sequencing the genomes of 1000 actinobacteria strains.</title>
        <authorList>
            <person name="Klenk H.-P."/>
        </authorList>
    </citation>
    <scope>NUCLEOTIDE SEQUENCE [LARGE SCALE GENOMIC DNA]</scope>
    <source>
        <strain evidence="8 9">DSM 19970</strain>
    </source>
</reference>
<dbReference type="AlphaFoldDB" id="A0A7Y9Z7Z3"/>
<dbReference type="PANTHER" id="PTHR43133:SF50">
    <property type="entry name" value="ECF RNA POLYMERASE SIGMA FACTOR SIGM"/>
    <property type="match status" value="1"/>
</dbReference>
<comment type="caution">
    <text evidence="8">The sequence shown here is derived from an EMBL/GenBank/DDBJ whole genome shotgun (WGS) entry which is preliminary data.</text>
</comment>
<dbReference type="InterPro" id="IPR013325">
    <property type="entry name" value="RNA_pol_sigma_r2"/>
</dbReference>
<evidence type="ECO:0000256" key="3">
    <source>
        <dbReference type="ARBA" id="ARBA00023082"/>
    </source>
</evidence>
<feature type="domain" description="RNA polymerase sigma factor 70 region 4 type 2" evidence="7">
    <location>
        <begin position="102"/>
        <end position="154"/>
    </location>
</feature>
<evidence type="ECO:0000256" key="5">
    <source>
        <dbReference type="ARBA" id="ARBA00023163"/>
    </source>
</evidence>
<dbReference type="GO" id="GO:0016987">
    <property type="term" value="F:sigma factor activity"/>
    <property type="evidence" value="ECO:0007669"/>
    <property type="project" value="UniProtKB-KW"/>
</dbReference>
<dbReference type="Gene3D" id="1.10.1740.10">
    <property type="match status" value="1"/>
</dbReference>
<dbReference type="InterPro" id="IPR014284">
    <property type="entry name" value="RNA_pol_sigma-70_dom"/>
</dbReference>
<keyword evidence="2" id="KW-0805">Transcription regulation</keyword>
<dbReference type="GO" id="GO:0003677">
    <property type="term" value="F:DNA binding"/>
    <property type="evidence" value="ECO:0007669"/>
    <property type="project" value="UniProtKB-KW"/>
</dbReference>
<dbReference type="CDD" id="cd06171">
    <property type="entry name" value="Sigma70_r4"/>
    <property type="match status" value="1"/>
</dbReference>
<gene>
    <name evidence="8" type="ORF">BKA03_000415</name>
</gene>
<sequence>MKHQDMLGEMLDSAADRLAAYGYLLTGSQHAGEDLVQDAIVKVFVRQRRLDNARAAEAYVRAAMRTLHIDHMRRETHWRGLMPRLVDRRDPERTDDAVGEQDRIGKALGTLGKQERTVVILRFYDDLKVTDIAAQMHLAEGTVKRYLSQALDKLAGELGSIDDSTERIGLVERKK</sequence>